<sequence length="222" mass="25645">MMPSTDQSLRRPPHYNKCTHTANCFIGRHPGTGNTLTTRGSCVSRTMRRRLAEGHLGSRRPLPVLPLTPTHQSLRLEWCRARRNWTVVEWNQVVFSDESRFKLTSDDNRVRVWRLRGERLNLAFALQRHTAPTTVVGCHCLKYMVTSSIGPWHHDILLPLMQWLPGTMNHFSTRQCRASHDKGVTKLFTHCYYPSLACSIPRFVFSQAYLDRLGLRVGHSRV</sequence>
<evidence type="ECO:0008006" key="3">
    <source>
        <dbReference type="Google" id="ProtNLM"/>
    </source>
</evidence>
<dbReference type="AlphaFoldDB" id="A0A8X6W9Y0"/>
<protein>
    <recommendedName>
        <fullName evidence="3">Transposase Tc1-like domain-containing protein</fullName>
    </recommendedName>
</protein>
<proteinExistence type="predicted"/>
<accession>A0A8X6W9Y0</accession>
<comment type="caution">
    <text evidence="1">The sequence shown here is derived from an EMBL/GenBank/DDBJ whole genome shotgun (WGS) entry which is preliminary data.</text>
</comment>
<evidence type="ECO:0000313" key="2">
    <source>
        <dbReference type="Proteomes" id="UP000887159"/>
    </source>
</evidence>
<evidence type="ECO:0000313" key="1">
    <source>
        <dbReference type="EMBL" id="GFY30456.1"/>
    </source>
</evidence>
<organism evidence="1 2">
    <name type="scientific">Trichonephila clavipes</name>
    <name type="common">Golden silk orbweaver</name>
    <name type="synonym">Nephila clavipes</name>
    <dbReference type="NCBI Taxonomy" id="2585209"/>
    <lineage>
        <taxon>Eukaryota</taxon>
        <taxon>Metazoa</taxon>
        <taxon>Ecdysozoa</taxon>
        <taxon>Arthropoda</taxon>
        <taxon>Chelicerata</taxon>
        <taxon>Arachnida</taxon>
        <taxon>Araneae</taxon>
        <taxon>Araneomorphae</taxon>
        <taxon>Entelegynae</taxon>
        <taxon>Araneoidea</taxon>
        <taxon>Nephilidae</taxon>
        <taxon>Trichonephila</taxon>
    </lineage>
</organism>
<dbReference type="Proteomes" id="UP000887159">
    <property type="component" value="Unassembled WGS sequence"/>
</dbReference>
<keyword evidence="2" id="KW-1185">Reference proteome</keyword>
<reference evidence="1" key="1">
    <citation type="submission" date="2020-08" db="EMBL/GenBank/DDBJ databases">
        <title>Multicomponent nature underlies the extraordinary mechanical properties of spider dragline silk.</title>
        <authorList>
            <person name="Kono N."/>
            <person name="Nakamura H."/>
            <person name="Mori M."/>
            <person name="Yoshida Y."/>
            <person name="Ohtoshi R."/>
            <person name="Malay A.D."/>
            <person name="Moran D.A.P."/>
            <person name="Tomita M."/>
            <person name="Numata K."/>
            <person name="Arakawa K."/>
        </authorList>
    </citation>
    <scope>NUCLEOTIDE SEQUENCE</scope>
</reference>
<dbReference type="Gene3D" id="3.30.420.10">
    <property type="entry name" value="Ribonuclease H-like superfamily/Ribonuclease H"/>
    <property type="match status" value="1"/>
</dbReference>
<dbReference type="EMBL" id="BMAU01021393">
    <property type="protein sequence ID" value="GFY30456.1"/>
    <property type="molecule type" value="Genomic_DNA"/>
</dbReference>
<name>A0A8X6W9Y0_TRICX</name>
<gene>
    <name evidence="1" type="primary">NCL1_25785</name>
    <name evidence="1" type="ORF">TNCV_3522191</name>
</gene>
<dbReference type="GO" id="GO:0003676">
    <property type="term" value="F:nucleic acid binding"/>
    <property type="evidence" value="ECO:0007669"/>
    <property type="project" value="InterPro"/>
</dbReference>
<dbReference type="InterPro" id="IPR036397">
    <property type="entry name" value="RNaseH_sf"/>
</dbReference>